<organism evidence="2 3">
    <name type="scientific">Candidatus Defluviibacterium haderslevense</name>
    <dbReference type="NCBI Taxonomy" id="2981993"/>
    <lineage>
        <taxon>Bacteria</taxon>
        <taxon>Pseudomonadati</taxon>
        <taxon>Bacteroidota</taxon>
        <taxon>Saprospiria</taxon>
        <taxon>Saprospirales</taxon>
        <taxon>Saprospiraceae</taxon>
        <taxon>Candidatus Defluviibacterium</taxon>
    </lineage>
</organism>
<dbReference type="PANTHER" id="PTHR42842:SF3">
    <property type="entry name" value="FAD_NAD(P)-BINDING OXIDOREDUCTASE FAMILY PROTEIN"/>
    <property type="match status" value="1"/>
</dbReference>
<proteinExistence type="predicted"/>
<dbReference type="PRINTS" id="PR00368">
    <property type="entry name" value="FADPNR"/>
</dbReference>
<dbReference type="Gene3D" id="3.50.50.60">
    <property type="entry name" value="FAD/NAD(P)-binding domain"/>
    <property type="match status" value="2"/>
</dbReference>
<dbReference type="Pfam" id="PF21688">
    <property type="entry name" value="FAD-depend_C"/>
    <property type="match status" value="1"/>
</dbReference>
<sequence>MLIGTVDFTLDPNDLNNELVIRERIHQTAMFDLPLHFSYKIIRRNIDARNKSVFYVMRADIYEYDDPSQSLHVSSTYKEADSQKKIIIIGAGPCGYFAALQCLRHGMKPIVLDRGKDVRSRRVDLRAIQQQGIVNPNSNYCFGEGGAGTYSDGKLYTRADKRGNIKYVLNMLVDHGANPDILVDVHPHIGSNKLPEIVSQIRKTITQHGGEVHFNTCVNDFVIKNNKLVEIHTNQNSFLCEHVILATGHSARDIYSLLDRKNIEIFAKPFALGVRVEHPQSLIDQVQYKQKIRHPNLPAASYSLACQIEEKGVFSFCMCPGGLIVPASTAPGEIVVNGMSLSRRDSPFANSGLVTSVDEIDFQEFSHHNALSGMYYQAHIEKNVFSHSDGTQRVPAQRLTDFIHHKLSSTLPNSSYIPGTISSRVDQILPKPVYERLQRGLLQFGKKFKHYLTEEAIVVATESRTSAPVKIPRDPISLMHPQIIGLYPAGEGAGYAGGILSAAMDGIKVADAICQRLT</sequence>
<gene>
    <name evidence="2" type="ORF">IPO85_17815</name>
</gene>
<dbReference type="PIRSF" id="PIRSF038984">
    <property type="entry name" value="FAD_binding_protein"/>
    <property type="match status" value="1"/>
</dbReference>
<dbReference type="PRINTS" id="PR00411">
    <property type="entry name" value="PNDRDTASEI"/>
</dbReference>
<protein>
    <submittedName>
        <fullName evidence="2">FAD-binding protein</fullName>
    </submittedName>
</protein>
<comment type="caution">
    <text evidence="2">The sequence shown here is derived from an EMBL/GenBank/DDBJ whole genome shotgun (WGS) entry which is preliminary data.</text>
</comment>
<dbReference type="InterPro" id="IPR036188">
    <property type="entry name" value="FAD/NAD-bd_sf"/>
</dbReference>
<evidence type="ECO:0000259" key="1">
    <source>
        <dbReference type="Pfam" id="PF21688"/>
    </source>
</evidence>
<dbReference type="InterPro" id="IPR028348">
    <property type="entry name" value="FAD-binding_protein"/>
</dbReference>
<feature type="domain" description="FAD-dependent protein C-terminal" evidence="1">
    <location>
        <begin position="269"/>
        <end position="465"/>
    </location>
</feature>
<dbReference type="InterPro" id="IPR049516">
    <property type="entry name" value="FAD-depend_C"/>
</dbReference>
<dbReference type="AlphaFoldDB" id="A0A9D7SCX1"/>
<dbReference type="Proteomes" id="UP000808349">
    <property type="component" value="Unassembled WGS sequence"/>
</dbReference>
<evidence type="ECO:0000313" key="2">
    <source>
        <dbReference type="EMBL" id="MBK9719332.1"/>
    </source>
</evidence>
<dbReference type="SUPFAM" id="SSF51905">
    <property type="entry name" value="FAD/NAD(P)-binding domain"/>
    <property type="match status" value="1"/>
</dbReference>
<dbReference type="EMBL" id="JADKFW010000018">
    <property type="protein sequence ID" value="MBK9719332.1"/>
    <property type="molecule type" value="Genomic_DNA"/>
</dbReference>
<accession>A0A9D7SCX1</accession>
<reference evidence="2 3" key="1">
    <citation type="submission" date="2020-10" db="EMBL/GenBank/DDBJ databases">
        <title>Connecting structure to function with the recovery of over 1000 high-quality activated sludge metagenome-assembled genomes encoding full-length rRNA genes using long-read sequencing.</title>
        <authorList>
            <person name="Singleton C.M."/>
            <person name="Petriglieri F."/>
            <person name="Kristensen J.M."/>
            <person name="Kirkegaard R.H."/>
            <person name="Michaelsen T.Y."/>
            <person name="Andersen M.H."/>
            <person name="Karst S.M."/>
            <person name="Dueholm M.S."/>
            <person name="Nielsen P.H."/>
            <person name="Albertsen M."/>
        </authorList>
    </citation>
    <scope>NUCLEOTIDE SEQUENCE [LARGE SCALE GENOMIC DNA]</scope>
    <source>
        <strain evidence="2">Ribe_18-Q3-R11-54_BAT3C.373</strain>
    </source>
</reference>
<dbReference type="PANTHER" id="PTHR42842">
    <property type="entry name" value="FAD/NAD(P)-BINDING OXIDOREDUCTASE"/>
    <property type="match status" value="1"/>
</dbReference>
<evidence type="ECO:0000313" key="3">
    <source>
        <dbReference type="Proteomes" id="UP000808349"/>
    </source>
</evidence>
<name>A0A9D7SCX1_9BACT</name>